<keyword evidence="3 9" id="KW-0136">Cellulose degradation</keyword>
<evidence type="ECO:0000259" key="12">
    <source>
        <dbReference type="PROSITE" id="PS51173"/>
    </source>
</evidence>
<dbReference type="SMART" id="SM01067">
    <property type="entry name" value="CBM_3"/>
    <property type="match status" value="1"/>
</dbReference>
<comment type="similarity">
    <text evidence="7 9">Belongs to the glycosyl hydrolase 9 (cellulase E) family.</text>
</comment>
<dbReference type="InterPro" id="IPR008965">
    <property type="entry name" value="CBM2/CBM3_carb-bd_dom_sf"/>
</dbReference>
<feature type="chain" id="PRO_5023157077" description="Endoglucanase" evidence="9">
    <location>
        <begin position="20"/>
        <end position="810"/>
    </location>
</feature>
<dbReference type="GO" id="GO:0008810">
    <property type="term" value="F:cellulase activity"/>
    <property type="evidence" value="ECO:0007669"/>
    <property type="project" value="UniProtKB-EC"/>
</dbReference>
<evidence type="ECO:0000256" key="3">
    <source>
        <dbReference type="ARBA" id="ARBA00023001"/>
    </source>
</evidence>
<dbReference type="PANTHER" id="PTHR22298">
    <property type="entry name" value="ENDO-1,4-BETA-GLUCANASE"/>
    <property type="match status" value="1"/>
</dbReference>
<dbReference type="FunFam" id="1.50.10.10:FF:000020">
    <property type="entry name" value="Endoglucanase"/>
    <property type="match status" value="1"/>
</dbReference>
<dbReference type="GO" id="GO:0030248">
    <property type="term" value="F:cellulose binding"/>
    <property type="evidence" value="ECO:0007669"/>
    <property type="project" value="InterPro"/>
</dbReference>
<evidence type="ECO:0000313" key="13">
    <source>
        <dbReference type="EMBL" id="GCF07540.1"/>
    </source>
</evidence>
<dbReference type="OrthoDB" id="9758662at2"/>
<dbReference type="PROSITE" id="PS00592">
    <property type="entry name" value="GH9_2"/>
    <property type="match status" value="1"/>
</dbReference>
<proteinExistence type="inferred from homology"/>
<dbReference type="SUPFAM" id="SSF49384">
    <property type="entry name" value="Carbohydrate-binding domain"/>
    <property type="match status" value="2"/>
</dbReference>
<evidence type="ECO:0000313" key="14">
    <source>
        <dbReference type="Proteomes" id="UP000322530"/>
    </source>
</evidence>
<dbReference type="Gene3D" id="1.50.10.10">
    <property type="match status" value="1"/>
</dbReference>
<dbReference type="InterPro" id="IPR008928">
    <property type="entry name" value="6-hairpin_glycosidase_sf"/>
</dbReference>
<feature type="active site" evidence="7">
    <location>
        <position position="415"/>
    </location>
</feature>
<dbReference type="InterPro" id="IPR012341">
    <property type="entry name" value="6hp_glycosidase-like_sf"/>
</dbReference>
<sequence>MAAFTAALFVFACSLSSYALPAINAATTATPHASGSGAFNYGEALQKSIYFYEEQSSGPRPAWNRVPWIGDSATTDGSDVGLDLTGGWYDAGDHVKFGLPMAYSATMLAWGVIANRQAYTNDGQLTYMLNNLKYVNDYFIKAHPAPNVLYGQVGDASSDHAFWGPAEVMQQVLTRPSYKIDASCPGSDLAGETAAAMAASSIVFQSTDPTYAATLLTHARQLYSFADTYRGKYDACITAASGYYTSYSGYNDELVWGAAWLYQATKDASYLTKAENYYANLSNQSQTTTHSYQWTMSWDDVSYGCYVLMAEITGQQQYKDDAQRFLDWWTVGVNGSKVTYSPGGEAFLDQWGSLRYAANTAYLALSYADYLGSTDPLYSRYHDFAVKQINYILGANPRNCSYMVGFGSCYPQTPHSREAHGSWTNNISDPTYERHIIYGAVVGGPSTADDSFTDSRQNYTSNEPADDYNAALTGALARLYNEYGGSPASSMPDKPKDDDEIYSQAAINASGTNFTEIKAIFINKTGWPARVTSNLSLRYYFTLESGVTPSMLTLTMNYTECGNHISGPTQYSGSIYYVTVSCAGTPIYPGGQSAYQKQVQFRIASSGAWDPTNDWSYQGVAANGTTPVKMTNIPLFDGSTQIWGQTPSGGTGGGTPTPTPTSTPTPGITPTPGTTPTVTPTPAITPTVTPTPGTTPTATATATPGAACKISYTIQNQWTTGFTTNITITNTGTSALSSWNLAFAFPGNQQVTQGWSGTFTQQGNKVSVANLSYNGSLAAGGNISVGFNGTYSGTNSAPTVFTLNGATCSV</sequence>
<dbReference type="PROSITE" id="PS00698">
    <property type="entry name" value="GH9_3"/>
    <property type="match status" value="1"/>
</dbReference>
<dbReference type="SUPFAM" id="SSF48208">
    <property type="entry name" value="Six-hairpin glycosidases"/>
    <property type="match status" value="1"/>
</dbReference>
<dbReference type="InterPro" id="IPR036966">
    <property type="entry name" value="CBM3_sf"/>
</dbReference>
<evidence type="ECO:0000256" key="2">
    <source>
        <dbReference type="ARBA" id="ARBA00022801"/>
    </source>
</evidence>
<feature type="active site" evidence="8">
    <location>
        <position position="454"/>
    </location>
</feature>
<dbReference type="InterPro" id="IPR033126">
    <property type="entry name" value="Glyco_hydro_9_Asp/Glu_AS"/>
</dbReference>
<dbReference type="InterPro" id="IPR001956">
    <property type="entry name" value="CBM3"/>
</dbReference>
<evidence type="ECO:0000256" key="7">
    <source>
        <dbReference type="PROSITE-ProRule" id="PRU10059"/>
    </source>
</evidence>
<feature type="compositionally biased region" description="Pro residues" evidence="10">
    <location>
        <begin position="657"/>
        <end position="669"/>
    </location>
</feature>
<comment type="catalytic activity">
    <reaction evidence="1 9">
        <text>Endohydrolysis of (1-&gt;4)-beta-D-glucosidic linkages in cellulose, lichenin and cereal beta-D-glucans.</text>
        <dbReference type="EC" id="3.2.1.4"/>
    </reaction>
</comment>
<dbReference type="Pfam" id="PF00553">
    <property type="entry name" value="CBM_2"/>
    <property type="match status" value="1"/>
</dbReference>
<dbReference type="Pfam" id="PF00759">
    <property type="entry name" value="Glyco_hydro_9"/>
    <property type="match status" value="1"/>
</dbReference>
<dbReference type="SMART" id="SM00637">
    <property type="entry name" value="CBD_II"/>
    <property type="match status" value="1"/>
</dbReference>
<feature type="domain" description="CBM3" evidence="11">
    <location>
        <begin position="496"/>
        <end position="648"/>
    </location>
</feature>
<dbReference type="PROSITE" id="PS51173">
    <property type="entry name" value="CBM2"/>
    <property type="match status" value="1"/>
</dbReference>
<keyword evidence="2 7" id="KW-0378">Hydrolase</keyword>
<dbReference type="Gene3D" id="2.60.40.710">
    <property type="entry name" value="Endoglucanase-like"/>
    <property type="match status" value="1"/>
</dbReference>
<dbReference type="GO" id="GO:0030245">
    <property type="term" value="P:cellulose catabolic process"/>
    <property type="evidence" value="ECO:0007669"/>
    <property type="project" value="UniProtKB-KW"/>
</dbReference>
<dbReference type="EC" id="3.2.1.4" evidence="9"/>
<evidence type="ECO:0000256" key="4">
    <source>
        <dbReference type="ARBA" id="ARBA00023277"/>
    </source>
</evidence>
<evidence type="ECO:0000256" key="6">
    <source>
        <dbReference type="ARBA" id="ARBA00023326"/>
    </source>
</evidence>
<dbReference type="InterPro" id="IPR018221">
    <property type="entry name" value="Glyco_hydro_9_His_AS"/>
</dbReference>
<keyword evidence="5 7" id="KW-0326">Glycosidase</keyword>
<name>A0A5A5T7V8_9CHLR</name>
<keyword evidence="9" id="KW-0732">Signal</keyword>
<keyword evidence="4 7" id="KW-0119">Carbohydrate metabolism</keyword>
<keyword evidence="14" id="KW-1185">Reference proteome</keyword>
<evidence type="ECO:0000256" key="1">
    <source>
        <dbReference type="ARBA" id="ARBA00000966"/>
    </source>
</evidence>
<dbReference type="InterPro" id="IPR001919">
    <property type="entry name" value="CBD2"/>
</dbReference>
<dbReference type="Gene3D" id="2.60.40.290">
    <property type="match status" value="1"/>
</dbReference>
<accession>A0A5A5T7V8</accession>
<feature type="region of interest" description="Disordered" evidence="10">
    <location>
        <begin position="643"/>
        <end position="701"/>
    </location>
</feature>
<keyword evidence="6 7" id="KW-0624">Polysaccharide degradation</keyword>
<feature type="domain" description="CBM2" evidence="12">
    <location>
        <begin position="701"/>
        <end position="810"/>
    </location>
</feature>
<feature type="active site" evidence="8">
    <location>
        <position position="463"/>
    </location>
</feature>
<evidence type="ECO:0000256" key="5">
    <source>
        <dbReference type="ARBA" id="ARBA00023295"/>
    </source>
</evidence>
<protein>
    <recommendedName>
        <fullName evidence="9">Endoglucanase</fullName>
        <ecNumber evidence="9">3.2.1.4</ecNumber>
    </recommendedName>
</protein>
<evidence type="ECO:0000256" key="10">
    <source>
        <dbReference type="SAM" id="MobiDB-lite"/>
    </source>
</evidence>
<dbReference type="AlphaFoldDB" id="A0A5A5T7V8"/>
<dbReference type="InterPro" id="IPR012291">
    <property type="entry name" value="CBM2_carb-bd_dom_sf"/>
</dbReference>
<comment type="caution">
    <text evidence="13">The sequence shown here is derived from an EMBL/GenBank/DDBJ whole genome shotgun (WGS) entry which is preliminary data.</text>
</comment>
<reference evidence="13 14" key="1">
    <citation type="submission" date="2019-01" db="EMBL/GenBank/DDBJ databases">
        <title>Draft genome sequence of Dictyobacter sp. Uno17.</title>
        <authorList>
            <person name="Wang C.M."/>
            <person name="Zheng Y."/>
            <person name="Sakai Y."/>
            <person name="Abe K."/>
            <person name="Yokota A."/>
            <person name="Yabe S."/>
        </authorList>
    </citation>
    <scope>NUCLEOTIDE SEQUENCE [LARGE SCALE GENOMIC DNA]</scope>
    <source>
        <strain evidence="13 14">Uno17</strain>
    </source>
</reference>
<gene>
    <name evidence="13" type="ORF">KDI_11040</name>
</gene>
<evidence type="ECO:0000256" key="9">
    <source>
        <dbReference type="RuleBase" id="RU361166"/>
    </source>
</evidence>
<feature type="signal peptide" evidence="9">
    <location>
        <begin position="1"/>
        <end position="19"/>
    </location>
</feature>
<dbReference type="Pfam" id="PF00942">
    <property type="entry name" value="CBM_3"/>
    <property type="match status" value="1"/>
</dbReference>
<evidence type="ECO:0000259" key="11">
    <source>
        <dbReference type="PROSITE" id="PS51172"/>
    </source>
</evidence>
<dbReference type="EMBL" id="BIXY01000011">
    <property type="protein sequence ID" value="GCF07540.1"/>
    <property type="molecule type" value="Genomic_DNA"/>
</dbReference>
<dbReference type="Proteomes" id="UP000322530">
    <property type="component" value="Unassembled WGS sequence"/>
</dbReference>
<evidence type="ECO:0000256" key="8">
    <source>
        <dbReference type="PROSITE-ProRule" id="PRU10060"/>
    </source>
</evidence>
<feature type="compositionally biased region" description="Low complexity" evidence="10">
    <location>
        <begin position="670"/>
        <end position="701"/>
    </location>
</feature>
<organism evidence="13 14">
    <name type="scientific">Dictyobacter arantiisoli</name>
    <dbReference type="NCBI Taxonomy" id="2014874"/>
    <lineage>
        <taxon>Bacteria</taxon>
        <taxon>Bacillati</taxon>
        <taxon>Chloroflexota</taxon>
        <taxon>Ktedonobacteria</taxon>
        <taxon>Ktedonobacterales</taxon>
        <taxon>Dictyobacteraceae</taxon>
        <taxon>Dictyobacter</taxon>
    </lineage>
</organism>
<dbReference type="InterPro" id="IPR001701">
    <property type="entry name" value="Glyco_hydro_9"/>
</dbReference>
<dbReference type="PROSITE" id="PS51172">
    <property type="entry name" value="CBM3"/>
    <property type="match status" value="1"/>
</dbReference>